<keyword evidence="1" id="KW-0479">Metal-binding</keyword>
<protein>
    <recommendedName>
        <fullName evidence="1">Zinc-type alcohol dehydrogenase-like protein</fullName>
    </recommendedName>
</protein>
<keyword evidence="1" id="KW-0560">Oxidoreductase</keyword>
<evidence type="ECO:0000313" key="3">
    <source>
        <dbReference type="EMBL" id="GGF27707.1"/>
    </source>
</evidence>
<dbReference type="SUPFAM" id="SSF50129">
    <property type="entry name" value="GroES-like"/>
    <property type="match status" value="1"/>
</dbReference>
<organism evidence="3 4">
    <name type="scientific">Williamsia phyllosphaerae</name>
    <dbReference type="NCBI Taxonomy" id="885042"/>
    <lineage>
        <taxon>Bacteria</taxon>
        <taxon>Bacillati</taxon>
        <taxon>Actinomycetota</taxon>
        <taxon>Actinomycetes</taxon>
        <taxon>Mycobacteriales</taxon>
        <taxon>Nocardiaceae</taxon>
        <taxon>Williamsia</taxon>
    </lineage>
</organism>
<comment type="similarity">
    <text evidence="1">Belongs to the zinc-containing alcohol dehydrogenase family. Quinone oxidoreductase subfamily.</text>
</comment>
<dbReference type="Gene3D" id="3.90.180.10">
    <property type="entry name" value="Medium-chain alcohol dehydrogenases, catalytic domain"/>
    <property type="match status" value="1"/>
</dbReference>
<dbReference type="NCBIfam" id="TIGR02817">
    <property type="entry name" value="adh_fam_1"/>
    <property type="match status" value="1"/>
</dbReference>
<feature type="domain" description="Enoyl reductase (ER)" evidence="2">
    <location>
        <begin position="21"/>
        <end position="333"/>
    </location>
</feature>
<dbReference type="Pfam" id="PF08240">
    <property type="entry name" value="ADH_N"/>
    <property type="match status" value="1"/>
</dbReference>
<comment type="caution">
    <text evidence="3">The sequence shown here is derived from an EMBL/GenBank/DDBJ whole genome shotgun (WGS) entry which is preliminary data.</text>
</comment>
<dbReference type="InterPro" id="IPR036291">
    <property type="entry name" value="NAD(P)-bd_dom_sf"/>
</dbReference>
<dbReference type="RefSeq" id="WP_188489944.1">
    <property type="nucleotide sequence ID" value="NZ_BMCS01000001.1"/>
</dbReference>
<reference evidence="4" key="1">
    <citation type="journal article" date="2019" name="Int. J. Syst. Evol. Microbiol.">
        <title>The Global Catalogue of Microorganisms (GCM) 10K type strain sequencing project: providing services to taxonomists for standard genome sequencing and annotation.</title>
        <authorList>
            <consortium name="The Broad Institute Genomics Platform"/>
            <consortium name="The Broad Institute Genome Sequencing Center for Infectious Disease"/>
            <person name="Wu L."/>
            <person name="Ma J."/>
        </authorList>
    </citation>
    <scope>NUCLEOTIDE SEQUENCE [LARGE SCALE GENOMIC DNA]</scope>
    <source>
        <strain evidence="4">CCM 7855</strain>
    </source>
</reference>
<dbReference type="SUPFAM" id="SSF51735">
    <property type="entry name" value="NAD(P)-binding Rossmann-fold domains"/>
    <property type="match status" value="1"/>
</dbReference>
<keyword evidence="4" id="KW-1185">Reference proteome</keyword>
<evidence type="ECO:0000313" key="4">
    <source>
        <dbReference type="Proteomes" id="UP000632454"/>
    </source>
</evidence>
<dbReference type="InterPro" id="IPR020843">
    <property type="entry name" value="ER"/>
</dbReference>
<proteinExistence type="inferred from homology"/>
<dbReference type="InterPro" id="IPR014182">
    <property type="entry name" value="ADH_Zn_typ-1"/>
</dbReference>
<dbReference type="InterPro" id="IPR011032">
    <property type="entry name" value="GroES-like_sf"/>
</dbReference>
<dbReference type="Proteomes" id="UP000632454">
    <property type="component" value="Unassembled WGS sequence"/>
</dbReference>
<evidence type="ECO:0000259" key="2">
    <source>
        <dbReference type="SMART" id="SM00829"/>
    </source>
</evidence>
<sequence>MNAPTTTHAIASLRPGPADAADSFVEVEVPIGDIRPHDLLVEVRAVSVNPVDHKVRSSFDADDSPKILGFDAAGTVVAVGDSVSRFAVGDEVFYAGVINRSGSNAAYQLVDEHIVAAKPTSLSFGDAAALPLTGITAWETLFDRLRLTSASDGVLLVVGGAGGVGSMIIQLARALTSVTVIATASRPESSQWATDLGAHHIVDPKELGTAVPAIAPDGVDHIFSPYSAGNVETYAAIMGVGGAVVAIDEPEGLDLLPLKSKSQTWHWELMFSRPLYTPTDDSQHRLLTEIARLVDAGTIRSTATTTLSPIGVDTLREAHTRSESGTVVGKIVIVAE</sequence>
<dbReference type="InterPro" id="IPR052585">
    <property type="entry name" value="Lipid_raft_assoc_Zn_ADH"/>
</dbReference>
<dbReference type="EMBL" id="BMCS01000001">
    <property type="protein sequence ID" value="GGF27707.1"/>
    <property type="molecule type" value="Genomic_DNA"/>
</dbReference>
<dbReference type="CDD" id="cd08252">
    <property type="entry name" value="AL_MDR"/>
    <property type="match status" value="1"/>
</dbReference>
<gene>
    <name evidence="3" type="ORF">GCM10007298_24440</name>
</gene>
<dbReference type="Gene3D" id="3.40.50.720">
    <property type="entry name" value="NAD(P)-binding Rossmann-like Domain"/>
    <property type="match status" value="1"/>
</dbReference>
<dbReference type="PANTHER" id="PTHR43482">
    <property type="entry name" value="PROTEIN AST1-RELATED"/>
    <property type="match status" value="1"/>
</dbReference>
<name>A0ABQ1UXL9_9NOCA</name>
<dbReference type="Pfam" id="PF13602">
    <property type="entry name" value="ADH_zinc_N_2"/>
    <property type="match status" value="1"/>
</dbReference>
<dbReference type="InterPro" id="IPR013154">
    <property type="entry name" value="ADH-like_N"/>
</dbReference>
<evidence type="ECO:0000256" key="1">
    <source>
        <dbReference type="RuleBase" id="RU364000"/>
    </source>
</evidence>
<keyword evidence="1" id="KW-0862">Zinc</keyword>
<dbReference type="SMART" id="SM00829">
    <property type="entry name" value="PKS_ER"/>
    <property type="match status" value="1"/>
</dbReference>
<accession>A0ABQ1UXL9</accession>
<dbReference type="PANTHER" id="PTHR43482:SF1">
    <property type="entry name" value="PROTEIN AST1-RELATED"/>
    <property type="match status" value="1"/>
</dbReference>